<dbReference type="GO" id="GO:0005886">
    <property type="term" value="C:plasma membrane"/>
    <property type="evidence" value="ECO:0007669"/>
    <property type="project" value="TreeGrafter"/>
</dbReference>
<dbReference type="AlphaFoldDB" id="A0A3G3JTL6"/>
<proteinExistence type="predicted"/>
<sequence length="414" mass="45837">MKSRYLAGASLALMACGFIVTLFLPESAWVQLLRGGFEAGLVGGVADWFAVTALFRHPFGIPIPHTSLLLRNKDRIVQSLVSALENELLNKQSIENKLRKLPILRGAGSFLTGMLRKRSVRIDVLEFAIGLLRKLQVERAVPHVQVALAAFIRRMDAKAAAESAVTKLIQSGYEEKAFDYAIRGALDWVGRPETRLMLGKLAIGKISEVKASGFTGFAIQAFAGFMSEDKLGQMLQDMLLSAGRDLLDPEDANRGQIVQEIRVRLFGLAEDEERLERLKLWAADLAEGPEGASFLQARLEELRDALVDKLEGNRASGGPMVFSAYRTIARSLSRDPETMETIEHRVRTYAIDFVEANHYRIGQLVKENVDQMDDASLVRMLEDKIGKDLQWIRVNGAICGFIVGLALSAIQQLA</sequence>
<accession>A0A3G3JTL6</accession>
<keyword evidence="2" id="KW-1185">Reference proteome</keyword>
<evidence type="ECO:0000313" key="2">
    <source>
        <dbReference type="Proteomes" id="UP000269097"/>
    </source>
</evidence>
<dbReference type="Proteomes" id="UP000269097">
    <property type="component" value="Chromosome"/>
</dbReference>
<evidence type="ECO:0000313" key="1">
    <source>
        <dbReference type="EMBL" id="AYQ71161.1"/>
    </source>
</evidence>
<dbReference type="RefSeq" id="WP_123039225.1">
    <property type="nucleotide sequence ID" value="NZ_CP033433.1"/>
</dbReference>
<reference evidence="1 2" key="1">
    <citation type="submission" date="2018-10" db="EMBL/GenBank/DDBJ databases">
        <title>Genome Sequence of Cohnella sp.</title>
        <authorList>
            <person name="Srinivasan S."/>
            <person name="Kim M.K."/>
        </authorList>
    </citation>
    <scope>NUCLEOTIDE SEQUENCE [LARGE SCALE GENOMIC DNA]</scope>
    <source>
        <strain evidence="1 2">18JY8-7</strain>
    </source>
</reference>
<gene>
    <name evidence="1" type="ORF">EAV92_00170</name>
</gene>
<dbReference type="EMBL" id="CP033433">
    <property type="protein sequence ID" value="AYQ71161.1"/>
    <property type="molecule type" value="Genomic_DNA"/>
</dbReference>
<dbReference type="Pfam" id="PF04286">
    <property type="entry name" value="DUF445"/>
    <property type="match status" value="1"/>
</dbReference>
<dbReference type="PANTHER" id="PTHR38442">
    <property type="entry name" value="INNER MEMBRANE PROTEIN-RELATED"/>
    <property type="match status" value="1"/>
</dbReference>
<dbReference type="PANTHER" id="PTHR38442:SF1">
    <property type="entry name" value="INNER MEMBRANE PROTEIN"/>
    <property type="match status" value="1"/>
</dbReference>
<dbReference type="InterPro" id="IPR007383">
    <property type="entry name" value="DUF445"/>
</dbReference>
<dbReference type="PROSITE" id="PS51257">
    <property type="entry name" value="PROKAR_LIPOPROTEIN"/>
    <property type="match status" value="1"/>
</dbReference>
<dbReference type="KEGG" id="coh:EAV92_00170"/>
<organism evidence="1 2">
    <name type="scientific">Cohnella candidum</name>
    <dbReference type="NCBI Taxonomy" id="2674991"/>
    <lineage>
        <taxon>Bacteria</taxon>
        <taxon>Bacillati</taxon>
        <taxon>Bacillota</taxon>
        <taxon>Bacilli</taxon>
        <taxon>Bacillales</taxon>
        <taxon>Paenibacillaceae</taxon>
        <taxon>Cohnella</taxon>
    </lineage>
</organism>
<protein>
    <submittedName>
        <fullName evidence="1">DUF445 domain-containing protein</fullName>
    </submittedName>
</protein>
<name>A0A3G3JTL6_9BACL</name>